<proteinExistence type="predicted"/>
<protein>
    <submittedName>
        <fullName evidence="1">Uncharacterized protein</fullName>
    </submittedName>
</protein>
<sequence>MRPRNLKLSPRRWQLIFIVPHVSSLHLSFFTLCLSVSVPPLALSLARTLIFAAGVAMMSSPHTHSLQYADTVLILLCATTPPPQHLSHPGHL</sequence>
<dbReference type="AlphaFoldDB" id="A0AAN9Y052"/>
<dbReference type="EMBL" id="JBBCAQ010000035">
    <property type="protein sequence ID" value="KAK7578199.1"/>
    <property type="molecule type" value="Genomic_DNA"/>
</dbReference>
<evidence type="ECO:0000313" key="2">
    <source>
        <dbReference type="Proteomes" id="UP001367676"/>
    </source>
</evidence>
<name>A0AAN9Y052_9HEMI</name>
<reference evidence="1 2" key="1">
    <citation type="submission" date="2024-03" db="EMBL/GenBank/DDBJ databases">
        <title>Adaptation during the transition from Ophiocordyceps entomopathogen to insect associate is accompanied by gene loss and intensified selection.</title>
        <authorList>
            <person name="Ward C.M."/>
            <person name="Onetto C.A."/>
            <person name="Borneman A.R."/>
        </authorList>
    </citation>
    <scope>NUCLEOTIDE SEQUENCE [LARGE SCALE GENOMIC DNA]</scope>
    <source>
        <strain evidence="1">AWRI1</strain>
        <tissue evidence="1">Single Adult Female</tissue>
    </source>
</reference>
<evidence type="ECO:0000313" key="1">
    <source>
        <dbReference type="EMBL" id="KAK7578199.1"/>
    </source>
</evidence>
<accession>A0AAN9Y052</accession>
<dbReference type="Proteomes" id="UP001367676">
    <property type="component" value="Unassembled WGS sequence"/>
</dbReference>
<keyword evidence="2" id="KW-1185">Reference proteome</keyword>
<comment type="caution">
    <text evidence="1">The sequence shown here is derived from an EMBL/GenBank/DDBJ whole genome shotgun (WGS) entry which is preliminary data.</text>
</comment>
<organism evidence="1 2">
    <name type="scientific">Parthenolecanium corni</name>
    <dbReference type="NCBI Taxonomy" id="536013"/>
    <lineage>
        <taxon>Eukaryota</taxon>
        <taxon>Metazoa</taxon>
        <taxon>Ecdysozoa</taxon>
        <taxon>Arthropoda</taxon>
        <taxon>Hexapoda</taxon>
        <taxon>Insecta</taxon>
        <taxon>Pterygota</taxon>
        <taxon>Neoptera</taxon>
        <taxon>Paraneoptera</taxon>
        <taxon>Hemiptera</taxon>
        <taxon>Sternorrhyncha</taxon>
        <taxon>Coccoidea</taxon>
        <taxon>Coccidae</taxon>
        <taxon>Parthenolecanium</taxon>
    </lineage>
</organism>
<gene>
    <name evidence="1" type="ORF">V9T40_010404</name>
</gene>